<dbReference type="InterPro" id="IPR003029">
    <property type="entry name" value="S1_domain"/>
</dbReference>
<dbReference type="FunFam" id="2.40.50.140:FF:000102">
    <property type="entry name" value="30S ribosomal protein S1"/>
    <property type="match status" value="1"/>
</dbReference>
<organism evidence="7 8">
    <name type="scientific">Pegethrix bostrychoides GSE-TBD4-15B</name>
    <dbReference type="NCBI Taxonomy" id="2839662"/>
    <lineage>
        <taxon>Bacteria</taxon>
        <taxon>Bacillati</taxon>
        <taxon>Cyanobacteriota</taxon>
        <taxon>Cyanophyceae</taxon>
        <taxon>Oculatellales</taxon>
        <taxon>Oculatellaceae</taxon>
        <taxon>Pegethrix</taxon>
    </lineage>
</organism>
<dbReference type="CDD" id="cd05687">
    <property type="entry name" value="S1_RPS1_repeat_ec1_hs1"/>
    <property type="match status" value="1"/>
</dbReference>
<dbReference type="Pfam" id="PF00575">
    <property type="entry name" value="S1"/>
    <property type="match status" value="3"/>
</dbReference>
<dbReference type="EMBL" id="JAHHHV010000078">
    <property type="protein sequence ID" value="MBW4467586.1"/>
    <property type="molecule type" value="Genomic_DNA"/>
</dbReference>
<gene>
    <name evidence="7" type="ORF">KME07_19335</name>
</gene>
<dbReference type="SUPFAM" id="SSF50249">
    <property type="entry name" value="Nucleic acid-binding proteins"/>
    <property type="match status" value="3"/>
</dbReference>
<sequence length="332" mass="36374">MSFSTDDFAKALEQHDYQFQRSQVVRGKVVSYESDGIYIDIGGKASAFLPLEEASLGRIANLAEYLPVGEEREFMIIREQDADGQVTLSLRQIQIRQSWKQMAALQEDGQSIQVRVNGINRGGVTVEIRGIRGFIPRSHLVDRENLEALVGRALTVSPIEVDPERKKLVLSQRLATQAASLGQLEIGQLVDGKIVSIKPFGLFVEFSGTTGLLHINQISKTYVSSLETLFSHGQPLKAVILDIDDIRKRVSLSTKVLENFPGEMLENLAEVMATAESRAEKARLAMPSATVPLASQPEVAAEQPAAPNEAAPDETASESLPKDLPEELKDLA</sequence>
<dbReference type="PROSITE" id="PS50126">
    <property type="entry name" value="S1"/>
    <property type="match status" value="3"/>
</dbReference>
<dbReference type="InterPro" id="IPR035104">
    <property type="entry name" value="Ribosomal_protein_S1-like"/>
</dbReference>
<name>A0A951PDG8_9CYAN</name>
<dbReference type="PANTHER" id="PTHR10724">
    <property type="entry name" value="30S RIBOSOMAL PROTEIN S1"/>
    <property type="match status" value="1"/>
</dbReference>
<dbReference type="PRINTS" id="PR00681">
    <property type="entry name" value="RIBOSOMALS1"/>
</dbReference>
<feature type="compositionally biased region" description="Low complexity" evidence="5">
    <location>
        <begin position="294"/>
        <end position="310"/>
    </location>
</feature>
<dbReference type="SMART" id="SM00316">
    <property type="entry name" value="S1"/>
    <property type="match status" value="3"/>
</dbReference>
<evidence type="ECO:0000256" key="5">
    <source>
        <dbReference type="SAM" id="MobiDB-lite"/>
    </source>
</evidence>
<feature type="domain" description="S1 motif" evidence="6">
    <location>
        <begin position="187"/>
        <end position="255"/>
    </location>
</feature>
<evidence type="ECO:0000256" key="1">
    <source>
        <dbReference type="ARBA" id="ARBA00006767"/>
    </source>
</evidence>
<dbReference type="InterPro" id="IPR012340">
    <property type="entry name" value="NA-bd_OB-fold"/>
</dbReference>
<dbReference type="GO" id="GO:0005840">
    <property type="term" value="C:ribosome"/>
    <property type="evidence" value="ECO:0007669"/>
    <property type="project" value="UniProtKB-KW"/>
</dbReference>
<comment type="function">
    <text evidence="4">Binds mRNA; thus facilitating recognition of the initiation point. It is needed to translate mRNA with a short Shine-Dalgarno (SD) purine-rich sequence.</text>
</comment>
<feature type="domain" description="S1 motif" evidence="6">
    <location>
        <begin position="109"/>
        <end position="173"/>
    </location>
</feature>
<comment type="similarity">
    <text evidence="1">Belongs to the bacterial ribosomal protein bS1 family.</text>
</comment>
<keyword evidence="3" id="KW-0687">Ribonucleoprotein</keyword>
<dbReference type="Gene3D" id="2.40.50.140">
    <property type="entry name" value="Nucleic acid-binding proteins"/>
    <property type="match status" value="3"/>
</dbReference>
<evidence type="ECO:0000256" key="2">
    <source>
        <dbReference type="ARBA" id="ARBA00022980"/>
    </source>
</evidence>
<dbReference type="Proteomes" id="UP000707356">
    <property type="component" value="Unassembled WGS sequence"/>
</dbReference>
<evidence type="ECO:0000256" key="3">
    <source>
        <dbReference type="ARBA" id="ARBA00023274"/>
    </source>
</evidence>
<feature type="compositionally biased region" description="Basic and acidic residues" evidence="5">
    <location>
        <begin position="320"/>
        <end position="332"/>
    </location>
</feature>
<reference evidence="7" key="1">
    <citation type="submission" date="2021-05" db="EMBL/GenBank/DDBJ databases">
        <authorList>
            <person name="Pietrasiak N."/>
            <person name="Ward R."/>
            <person name="Stajich J.E."/>
            <person name="Kurbessoian T."/>
        </authorList>
    </citation>
    <scope>NUCLEOTIDE SEQUENCE</scope>
    <source>
        <strain evidence="7">GSE-TBD4-15B</strain>
    </source>
</reference>
<protein>
    <submittedName>
        <fullName evidence="7">S1 RNA-binding domain-containing protein</fullName>
    </submittedName>
</protein>
<dbReference type="PANTHER" id="PTHR10724:SF7">
    <property type="entry name" value="SMALL RIBOSOMAL SUBUNIT PROTEIN BS1C"/>
    <property type="match status" value="1"/>
</dbReference>
<keyword evidence="2" id="KW-0689">Ribosomal protein</keyword>
<evidence type="ECO:0000259" key="6">
    <source>
        <dbReference type="PROSITE" id="PS50126"/>
    </source>
</evidence>
<dbReference type="InterPro" id="IPR050437">
    <property type="entry name" value="Ribos_protein_bS1-like"/>
</dbReference>
<dbReference type="AlphaFoldDB" id="A0A951PDG8"/>
<comment type="caution">
    <text evidence="7">The sequence shown here is derived from an EMBL/GenBank/DDBJ whole genome shotgun (WGS) entry which is preliminary data.</text>
</comment>
<reference evidence="7" key="2">
    <citation type="journal article" date="2022" name="Microbiol. Resour. Announc.">
        <title>Metagenome Sequencing to Explore Phylogenomics of Terrestrial Cyanobacteria.</title>
        <authorList>
            <person name="Ward R.D."/>
            <person name="Stajich J.E."/>
            <person name="Johansen J.R."/>
            <person name="Huntemann M."/>
            <person name="Clum A."/>
            <person name="Foster B."/>
            <person name="Foster B."/>
            <person name="Roux S."/>
            <person name="Palaniappan K."/>
            <person name="Varghese N."/>
            <person name="Mukherjee S."/>
            <person name="Reddy T.B.K."/>
            <person name="Daum C."/>
            <person name="Copeland A."/>
            <person name="Chen I.A."/>
            <person name="Ivanova N.N."/>
            <person name="Kyrpides N.C."/>
            <person name="Shapiro N."/>
            <person name="Eloe-Fadrosh E.A."/>
            <person name="Pietrasiak N."/>
        </authorList>
    </citation>
    <scope>NUCLEOTIDE SEQUENCE</scope>
    <source>
        <strain evidence="7">GSE-TBD4-15B</strain>
    </source>
</reference>
<dbReference type="GO" id="GO:1990904">
    <property type="term" value="C:ribonucleoprotein complex"/>
    <property type="evidence" value="ECO:0007669"/>
    <property type="project" value="UniProtKB-KW"/>
</dbReference>
<feature type="domain" description="S1 motif" evidence="6">
    <location>
        <begin position="22"/>
        <end position="91"/>
    </location>
</feature>
<proteinExistence type="inferred from homology"/>
<dbReference type="GO" id="GO:0006412">
    <property type="term" value="P:translation"/>
    <property type="evidence" value="ECO:0007669"/>
    <property type="project" value="TreeGrafter"/>
</dbReference>
<accession>A0A951PDG8</accession>
<evidence type="ECO:0000256" key="4">
    <source>
        <dbReference type="ARBA" id="ARBA00025604"/>
    </source>
</evidence>
<evidence type="ECO:0000313" key="8">
    <source>
        <dbReference type="Proteomes" id="UP000707356"/>
    </source>
</evidence>
<dbReference type="GO" id="GO:0003729">
    <property type="term" value="F:mRNA binding"/>
    <property type="evidence" value="ECO:0007669"/>
    <property type="project" value="TreeGrafter"/>
</dbReference>
<evidence type="ECO:0000313" key="7">
    <source>
        <dbReference type="EMBL" id="MBW4467586.1"/>
    </source>
</evidence>
<feature type="region of interest" description="Disordered" evidence="5">
    <location>
        <begin position="293"/>
        <end position="332"/>
    </location>
</feature>
<dbReference type="FunFam" id="2.40.50.140:FF:000103">
    <property type="entry name" value="protein RRP5 homolog"/>
    <property type="match status" value="1"/>
</dbReference>
<dbReference type="GO" id="GO:0003735">
    <property type="term" value="F:structural constituent of ribosome"/>
    <property type="evidence" value="ECO:0007669"/>
    <property type="project" value="TreeGrafter"/>
</dbReference>
<dbReference type="CDD" id="cd04465">
    <property type="entry name" value="S1_RPS1_repeat_ec2_hs2"/>
    <property type="match status" value="1"/>
</dbReference>